<dbReference type="PANTHER" id="PTHR12873:SF0">
    <property type="entry name" value="TWINKLE MTDNA HELICASE"/>
    <property type="match status" value="1"/>
</dbReference>
<keyword evidence="3" id="KW-1185">Reference proteome</keyword>
<feature type="domain" description="SF4 helicase" evidence="1">
    <location>
        <begin position="291"/>
        <end position="559"/>
    </location>
</feature>
<dbReference type="InterPro" id="IPR027032">
    <property type="entry name" value="Twinkle-like"/>
</dbReference>
<dbReference type="PROSITE" id="PS51199">
    <property type="entry name" value="SF4_HELICASE"/>
    <property type="match status" value="1"/>
</dbReference>
<dbReference type="Pfam" id="PF03796">
    <property type="entry name" value="DnaB_C"/>
    <property type="match status" value="1"/>
</dbReference>
<name>A0A076G3R0_9CAUD</name>
<organism evidence="2 3">
    <name type="scientific">Aeromonas phage pAh6-C</name>
    <dbReference type="NCBI Taxonomy" id="1505227"/>
    <lineage>
        <taxon>Viruses</taxon>
        <taxon>Duplodnaviria</taxon>
        <taxon>Heunggongvirae</taxon>
        <taxon>Uroviricota</taxon>
        <taxon>Caudoviricetes</taxon>
        <taxon>Chaseviridae</taxon>
        <taxon>Nefertitivirinae</taxon>
        <taxon>Pahsextavirus</taxon>
        <taxon>Pahsextavirus pAh6C</taxon>
    </lineage>
</organism>
<dbReference type="InterPro" id="IPR034154">
    <property type="entry name" value="TOPRIM_DnaG/twinkle"/>
</dbReference>
<protein>
    <recommendedName>
        <fullName evidence="1">SF4 helicase domain-containing protein</fullName>
    </recommendedName>
</protein>
<dbReference type="Pfam" id="PF13155">
    <property type="entry name" value="Toprim_2"/>
    <property type="match status" value="1"/>
</dbReference>
<dbReference type="Gene3D" id="3.40.50.300">
    <property type="entry name" value="P-loop containing nucleotide triphosphate hydrolases"/>
    <property type="match status" value="1"/>
</dbReference>
<accession>A0A076G3R0</accession>
<evidence type="ECO:0000313" key="2">
    <source>
        <dbReference type="EMBL" id="AII26816.1"/>
    </source>
</evidence>
<dbReference type="Gene3D" id="3.40.1360.10">
    <property type="match status" value="1"/>
</dbReference>
<dbReference type="RefSeq" id="YP_009103396.1">
    <property type="nucleotide sequence ID" value="NC_025459.1"/>
</dbReference>
<dbReference type="OrthoDB" id="615at10239"/>
<sequence>MAGTCVERMKHDDPKCNSTSKSLQIFLNDDDTFSGFCFHCHKLVPNPYGDNPPDPKDIHVKTPEEIAEEIAEVRQCKTMPLKHRGIDPEDWSYFGVRLLTSTTDGTTPYAIAHPYTKNAKVVGFKIKLIARKTMWNVGDVKGADLYGWERAKRVGGGVLYITEGEEDAIALRKILRMTSTNSSYDYPVVSLPAGTNSVAMCLGRMSEEINTRFKRIVLVYDDDEPGRKAVQETRKIFPHAESAMLPEKDANECLIKGRIKAAKDAVVFQMAKPSQAAIQVLSADDVMDEIMQDPEWGLSYPWDDLMKTTYGQRKKELISIGGGTGCGKTLIGHELAAWNARTHGWRTLMIMMEESPAETFKNVAGKIDNVPYHIPVKDGEEPYDKERLRSTVDYLKAYISTWDISTIEDPETTWAQITQVIRTQGHLYDCIMVDNATTLSEGLSASERNDFLGKVNNEFAKLAEKFDFMAVMFSHLNAPPSNQRSHENGGKVTEAQFTGSRAAMRYSHMIFGFERNKSAEDPDCSYFVVLKNRKFGRTGRFKTYYSQRTGRLQQRNWDDESYQDKATASTKAS</sequence>
<dbReference type="GO" id="GO:0005524">
    <property type="term" value="F:ATP binding"/>
    <property type="evidence" value="ECO:0007669"/>
    <property type="project" value="InterPro"/>
</dbReference>
<evidence type="ECO:0000259" key="1">
    <source>
        <dbReference type="PROSITE" id="PS51199"/>
    </source>
</evidence>
<dbReference type="CDD" id="cd01029">
    <property type="entry name" value="TOPRIM_primases"/>
    <property type="match status" value="1"/>
</dbReference>
<dbReference type="CDD" id="cd19483">
    <property type="entry name" value="RecA-like_Gp4D_helicase"/>
    <property type="match status" value="1"/>
</dbReference>
<dbReference type="EMBL" id="KJ858521">
    <property type="protein sequence ID" value="AII26816.1"/>
    <property type="molecule type" value="Genomic_DNA"/>
</dbReference>
<dbReference type="Proteomes" id="UP000028666">
    <property type="component" value="Segment"/>
</dbReference>
<dbReference type="PANTHER" id="PTHR12873">
    <property type="entry name" value="T7-LIKE MITOCHONDRIAL DNA HELICASE"/>
    <property type="match status" value="1"/>
</dbReference>
<dbReference type="InterPro" id="IPR027417">
    <property type="entry name" value="P-loop_NTPase"/>
</dbReference>
<evidence type="ECO:0000313" key="3">
    <source>
        <dbReference type="Proteomes" id="UP000028666"/>
    </source>
</evidence>
<reference evidence="2 3" key="1">
    <citation type="submission" date="2014-05" db="EMBL/GenBank/DDBJ databases">
        <title>Complete genome sequence of Aeromonas bacteriophage pAh6-C.</title>
        <authorList>
            <person name="Jun J.W."/>
            <person name="Park S.C."/>
        </authorList>
    </citation>
    <scope>NUCLEOTIDE SEQUENCE [LARGE SCALE GENOMIC DNA]</scope>
</reference>
<dbReference type="GeneID" id="22112318"/>
<dbReference type="GO" id="GO:0003697">
    <property type="term" value="F:single-stranded DNA binding"/>
    <property type="evidence" value="ECO:0007669"/>
    <property type="project" value="InterPro"/>
</dbReference>
<proteinExistence type="predicted"/>
<dbReference type="GO" id="GO:0043139">
    <property type="term" value="F:5'-3' DNA helicase activity"/>
    <property type="evidence" value="ECO:0007669"/>
    <property type="project" value="InterPro"/>
</dbReference>
<dbReference type="SUPFAM" id="SSF52540">
    <property type="entry name" value="P-loop containing nucleoside triphosphate hydrolases"/>
    <property type="match status" value="1"/>
</dbReference>
<dbReference type="SUPFAM" id="SSF56731">
    <property type="entry name" value="DNA primase core"/>
    <property type="match status" value="1"/>
</dbReference>
<dbReference type="KEGG" id="vg:22112318"/>
<dbReference type="GO" id="GO:0006260">
    <property type="term" value="P:DNA replication"/>
    <property type="evidence" value="ECO:0007669"/>
    <property type="project" value="InterPro"/>
</dbReference>
<dbReference type="InterPro" id="IPR007694">
    <property type="entry name" value="DNA_helicase_DnaB-like_C"/>
</dbReference>
<gene>
    <name evidence="2" type="ORF">AH6C_062</name>
</gene>